<dbReference type="Gene3D" id="3.40.50.10490">
    <property type="entry name" value="Glucose-6-phosphate isomerase like protein, domain 1"/>
    <property type="match status" value="1"/>
</dbReference>
<protein>
    <submittedName>
        <fullName evidence="2">SIS domain-containing protein</fullName>
    </submittedName>
</protein>
<comment type="caution">
    <text evidence="2">The sequence shown here is derived from an EMBL/GenBank/DDBJ whole genome shotgun (WGS) entry which is preliminary data.</text>
</comment>
<gene>
    <name evidence="2" type="ORF">KKP3000_002136</name>
</gene>
<dbReference type="EMBL" id="JBDXSU010000002">
    <property type="protein sequence ID" value="MFB5189137.1"/>
    <property type="molecule type" value="Genomic_DNA"/>
</dbReference>
<feature type="domain" description="SIS" evidence="1">
    <location>
        <begin position="29"/>
        <end position="210"/>
    </location>
</feature>
<reference evidence="2 3" key="1">
    <citation type="journal article" date="2024" name="Int. J. Mol. Sci.">
        <title>Exploration of Alicyclobacillus spp. Genome in Search of Antibiotic Resistance.</title>
        <authorList>
            <person name="Bucka-Kolendo J."/>
            <person name="Kiousi D.E."/>
            <person name="Dekowska A."/>
            <person name="Mikolajczuk-Szczyrba A."/>
            <person name="Karadedos D.M."/>
            <person name="Michael P."/>
            <person name="Galanis A."/>
            <person name="Sokolowska B."/>
        </authorList>
    </citation>
    <scope>NUCLEOTIDE SEQUENCE [LARGE SCALE GENOMIC DNA]</scope>
    <source>
        <strain evidence="2 3">KKP 3000</strain>
    </source>
</reference>
<dbReference type="InterPro" id="IPR035461">
    <property type="entry name" value="GmhA/DiaA"/>
</dbReference>
<dbReference type="PANTHER" id="PTHR30390">
    <property type="entry name" value="SEDOHEPTULOSE 7-PHOSPHATE ISOMERASE / DNAA INITIATOR-ASSOCIATING FACTOR FOR REPLICATION INITIATION"/>
    <property type="match status" value="1"/>
</dbReference>
<name>A0ABV5ABY5_9BACL</name>
<dbReference type="InterPro" id="IPR050099">
    <property type="entry name" value="SIS_GmhA/DiaA_subfam"/>
</dbReference>
<dbReference type="SUPFAM" id="SSF53697">
    <property type="entry name" value="SIS domain"/>
    <property type="match status" value="1"/>
</dbReference>
<organism evidence="2 3">
    <name type="scientific">Alicyclobacillus fastidiosus</name>
    <dbReference type="NCBI Taxonomy" id="392011"/>
    <lineage>
        <taxon>Bacteria</taxon>
        <taxon>Bacillati</taxon>
        <taxon>Bacillota</taxon>
        <taxon>Bacilli</taxon>
        <taxon>Bacillales</taxon>
        <taxon>Alicyclobacillaceae</taxon>
        <taxon>Alicyclobacillus</taxon>
    </lineage>
</organism>
<dbReference type="Proteomes" id="UP001579974">
    <property type="component" value="Unassembled WGS sequence"/>
</dbReference>
<dbReference type="InterPro" id="IPR001347">
    <property type="entry name" value="SIS_dom"/>
</dbReference>
<dbReference type="RefSeq" id="WP_275472718.1">
    <property type="nucleotide sequence ID" value="NZ_CP162940.1"/>
</dbReference>
<evidence type="ECO:0000259" key="1">
    <source>
        <dbReference type="PROSITE" id="PS51464"/>
    </source>
</evidence>
<evidence type="ECO:0000313" key="2">
    <source>
        <dbReference type="EMBL" id="MFB5189137.1"/>
    </source>
</evidence>
<accession>A0ABV5ABY5</accession>
<dbReference type="CDD" id="cd05006">
    <property type="entry name" value="SIS_GmhA"/>
    <property type="match status" value="1"/>
</dbReference>
<evidence type="ECO:0000313" key="3">
    <source>
        <dbReference type="Proteomes" id="UP001579974"/>
    </source>
</evidence>
<dbReference type="PROSITE" id="PS51464">
    <property type="entry name" value="SIS"/>
    <property type="match status" value="1"/>
</dbReference>
<sequence length="211" mass="22396">MSDAIAQLIAKYPDLAPVQKDIYDAYVKMKESFEVGGKLLVCGNGGSSSDSDHIVGELMKGFLSKRPLPANERERFSERFGEEGADLANLLQGSLPTIGLSSHAALVSAVANDTDPSMVYAQQVYGYGKANDILFGISTSGNSQNVIRAIQVAKVKGLATIGLTGATGGRMKALCDIAICVPYVSTPDVQERHLPIYHALCIAIEEALFAS</sequence>
<proteinExistence type="predicted"/>
<dbReference type="InterPro" id="IPR046348">
    <property type="entry name" value="SIS_dom_sf"/>
</dbReference>
<dbReference type="Pfam" id="PF13580">
    <property type="entry name" value="SIS_2"/>
    <property type="match status" value="1"/>
</dbReference>
<keyword evidence="3" id="KW-1185">Reference proteome</keyword>